<dbReference type="SUPFAM" id="SSF51246">
    <property type="entry name" value="Rudiment single hybrid motif"/>
    <property type="match status" value="1"/>
</dbReference>
<dbReference type="InterPro" id="IPR011764">
    <property type="entry name" value="Biotin_carboxylation_dom"/>
</dbReference>
<dbReference type="OrthoDB" id="9763189at2"/>
<dbReference type="InterPro" id="IPR016185">
    <property type="entry name" value="PreATP-grasp_dom_sf"/>
</dbReference>
<keyword evidence="12" id="KW-1185">Reference proteome</keyword>
<dbReference type="InterPro" id="IPR048429">
    <property type="entry name" value="MCC_alpha_BT"/>
</dbReference>
<dbReference type="PANTHER" id="PTHR18866">
    <property type="entry name" value="CARBOXYLASE:PYRUVATE/ACETYL-COA/PROPIONYL-COA CARBOXYLASE"/>
    <property type="match status" value="1"/>
</dbReference>
<proteinExistence type="predicted"/>
<dbReference type="FunFam" id="3.30.1490.20:FF:000003">
    <property type="entry name" value="acetyl-CoA carboxylase isoform X1"/>
    <property type="match status" value="1"/>
</dbReference>
<dbReference type="Pfam" id="PF02786">
    <property type="entry name" value="CPSase_L_D2"/>
    <property type="match status" value="1"/>
</dbReference>
<evidence type="ECO:0000259" key="10">
    <source>
        <dbReference type="PROSITE" id="PS50979"/>
    </source>
</evidence>
<gene>
    <name evidence="11" type="ORF">SAMN05421751_104210</name>
</gene>
<dbReference type="PROSITE" id="PS50979">
    <property type="entry name" value="BC"/>
    <property type="match status" value="1"/>
</dbReference>
<feature type="domain" description="ATP-grasp" evidence="9">
    <location>
        <begin position="122"/>
        <end position="319"/>
    </location>
</feature>
<dbReference type="PANTHER" id="PTHR18866:SF33">
    <property type="entry name" value="METHYLCROTONOYL-COA CARBOXYLASE SUBUNIT ALPHA, MITOCHONDRIAL-RELATED"/>
    <property type="match status" value="1"/>
</dbReference>
<keyword evidence="5" id="KW-0809">Transit peptide</keyword>
<dbReference type="PROSITE" id="PS00188">
    <property type="entry name" value="BIOTIN"/>
    <property type="match status" value="1"/>
</dbReference>
<evidence type="ECO:0000313" key="11">
    <source>
        <dbReference type="EMBL" id="SEF77225.1"/>
    </source>
</evidence>
<dbReference type="Pfam" id="PF00289">
    <property type="entry name" value="Biotin_carb_N"/>
    <property type="match status" value="1"/>
</dbReference>
<dbReference type="NCBIfam" id="NF006367">
    <property type="entry name" value="PRK08591.1"/>
    <property type="match status" value="1"/>
</dbReference>
<evidence type="ECO:0000256" key="6">
    <source>
        <dbReference type="ARBA" id="ARBA00023267"/>
    </source>
</evidence>
<dbReference type="AlphaFoldDB" id="A0A1H5UQ82"/>
<dbReference type="InterPro" id="IPR000089">
    <property type="entry name" value="Biotin_lipoyl"/>
</dbReference>
<protein>
    <submittedName>
        <fullName evidence="11">Geranyl-CoA carboxylase alpha subunit</fullName>
    </submittedName>
</protein>
<feature type="domain" description="Biotin carboxylation" evidence="10">
    <location>
        <begin position="3"/>
        <end position="448"/>
    </location>
</feature>
<evidence type="ECO:0000256" key="7">
    <source>
        <dbReference type="PROSITE-ProRule" id="PRU00409"/>
    </source>
</evidence>
<keyword evidence="3 7" id="KW-0547">Nucleotide-binding</keyword>
<evidence type="ECO:0000313" key="12">
    <source>
        <dbReference type="Proteomes" id="UP000236742"/>
    </source>
</evidence>
<dbReference type="InterPro" id="IPR005481">
    <property type="entry name" value="BC-like_N"/>
</dbReference>
<name>A0A1H5UQ82_9RHOB</name>
<dbReference type="InterPro" id="IPR011053">
    <property type="entry name" value="Single_hybrid_motif"/>
</dbReference>
<dbReference type="Gene3D" id="3.30.470.20">
    <property type="entry name" value="ATP-grasp fold, B domain"/>
    <property type="match status" value="1"/>
</dbReference>
<evidence type="ECO:0000256" key="1">
    <source>
        <dbReference type="ARBA" id="ARBA00001953"/>
    </source>
</evidence>
<dbReference type="FunFam" id="3.30.470.20:FF:000028">
    <property type="entry name" value="Methylcrotonoyl-CoA carboxylase subunit alpha, mitochondrial"/>
    <property type="match status" value="1"/>
</dbReference>
<dbReference type="Pfam" id="PF02785">
    <property type="entry name" value="Biotin_carb_C"/>
    <property type="match status" value="1"/>
</dbReference>
<keyword evidence="2" id="KW-0436">Ligase</keyword>
<dbReference type="EMBL" id="FNVD01000004">
    <property type="protein sequence ID" value="SEF77225.1"/>
    <property type="molecule type" value="Genomic_DNA"/>
</dbReference>
<dbReference type="SUPFAM" id="SSF52440">
    <property type="entry name" value="PreATP-grasp domain"/>
    <property type="match status" value="1"/>
</dbReference>
<keyword evidence="6" id="KW-0092">Biotin</keyword>
<organism evidence="11 12">
    <name type="scientific">Jhaorihella thermophila</name>
    <dbReference type="NCBI Taxonomy" id="488547"/>
    <lineage>
        <taxon>Bacteria</taxon>
        <taxon>Pseudomonadati</taxon>
        <taxon>Pseudomonadota</taxon>
        <taxon>Alphaproteobacteria</taxon>
        <taxon>Rhodobacterales</taxon>
        <taxon>Paracoccaceae</taxon>
        <taxon>Jhaorihella</taxon>
    </lineage>
</organism>
<dbReference type="GO" id="GO:0005524">
    <property type="term" value="F:ATP binding"/>
    <property type="evidence" value="ECO:0007669"/>
    <property type="project" value="UniProtKB-UniRule"/>
</dbReference>
<dbReference type="CDD" id="cd06850">
    <property type="entry name" value="biotinyl_domain"/>
    <property type="match status" value="1"/>
</dbReference>
<dbReference type="InterPro" id="IPR005482">
    <property type="entry name" value="Biotin_COase_C"/>
</dbReference>
<dbReference type="InterPro" id="IPR005479">
    <property type="entry name" value="CPAse_ATP-bd"/>
</dbReference>
<evidence type="ECO:0000256" key="3">
    <source>
        <dbReference type="ARBA" id="ARBA00022741"/>
    </source>
</evidence>
<dbReference type="PROSITE" id="PS00867">
    <property type="entry name" value="CPSASE_2"/>
    <property type="match status" value="1"/>
</dbReference>
<dbReference type="Pfam" id="PF21139">
    <property type="entry name" value="BT_MCC_alpha"/>
    <property type="match status" value="1"/>
</dbReference>
<dbReference type="InterPro" id="IPR001882">
    <property type="entry name" value="Biotin_BS"/>
</dbReference>
<dbReference type="FunFam" id="2.40.50.100:FF:000003">
    <property type="entry name" value="Acetyl-CoA carboxylase biotin carboxyl carrier protein"/>
    <property type="match status" value="1"/>
</dbReference>
<sequence>MAGFNRILIANRGEIACRVIRTARDMGYRTVAVYSEADADALHVRLADEAVPIGPAPVSESYLDADKLIEASRLSGADAVHPGYGFLSENADFARACANAGLTFIGPPPEAIELMGSKRLSKLAMEKAGVPCIPGYQGEDQSDDRLTAEAARIGFPLMVKASAGGGGKGMRLVDDPAALADALRAARSEALSAFGSDELILERAVQNPRHIEVQVFADDHGNVVHLGERDCSVQRRHQKVVEEAPSPFVSPELRAAMGQAAVNAARACAYRGAGTVEFLVDGDGNFYFLEMNTRLQVEHPVTELVTGLDLVEWQLRVAAGEKLPLTQDQIALTGWAMEARLYAEDPRHDFLPQTGRVLAWEVPHGPGLRVDHGLRAGQTVGPHFDPMLAKVIACGATRDEARRRLARAVEDTVLLGVKSNKAFLSGILRHPVFAAGDATTAFLSDHFADHPTLTPAPPPLRLRALAAALMHVGSARGIPGASGRVSWRNSTATPWHCRLDCDGEMHDLTLAVDSHAPHPRVTVRAGGETEVIELLEIAGDRCACLAGGVRRTIRFAFDGDVLHLDGPFGDIAFRDATRAAAGAAEDAAGSGRIVAPMDGRIVAIHAAPGDQVRKGQTLAVLEAMKMEHRLASDVDGTVAEIAVTAGDQVRIRQTLVTVAPTNA</sequence>
<reference evidence="12" key="1">
    <citation type="submission" date="2016-10" db="EMBL/GenBank/DDBJ databases">
        <authorList>
            <person name="Varghese N."/>
            <person name="Submissions S."/>
        </authorList>
    </citation>
    <scope>NUCLEOTIDE SEQUENCE [LARGE SCALE GENOMIC DNA]</scope>
    <source>
        <strain evidence="12">DSM 23413</strain>
    </source>
</reference>
<evidence type="ECO:0000259" key="8">
    <source>
        <dbReference type="PROSITE" id="PS50968"/>
    </source>
</evidence>
<dbReference type="SUPFAM" id="SSF56059">
    <property type="entry name" value="Glutathione synthetase ATP-binding domain-like"/>
    <property type="match status" value="1"/>
</dbReference>
<evidence type="ECO:0000256" key="2">
    <source>
        <dbReference type="ARBA" id="ARBA00022598"/>
    </source>
</evidence>
<dbReference type="PROSITE" id="PS50968">
    <property type="entry name" value="BIOTINYL_LIPOYL"/>
    <property type="match status" value="1"/>
</dbReference>
<dbReference type="GO" id="GO:0046872">
    <property type="term" value="F:metal ion binding"/>
    <property type="evidence" value="ECO:0007669"/>
    <property type="project" value="InterPro"/>
</dbReference>
<evidence type="ECO:0000256" key="4">
    <source>
        <dbReference type="ARBA" id="ARBA00022840"/>
    </source>
</evidence>
<keyword evidence="4 7" id="KW-0067">ATP-binding</keyword>
<dbReference type="SUPFAM" id="SSF51230">
    <property type="entry name" value="Single hybrid motif"/>
    <property type="match status" value="1"/>
</dbReference>
<dbReference type="RefSeq" id="WP_104007423.1">
    <property type="nucleotide sequence ID" value="NZ_FNVD01000004.1"/>
</dbReference>
<comment type="cofactor">
    <cofactor evidence="1">
        <name>biotin</name>
        <dbReference type="ChEBI" id="CHEBI:57586"/>
    </cofactor>
</comment>
<dbReference type="Pfam" id="PF00364">
    <property type="entry name" value="Biotin_lipoyl"/>
    <property type="match status" value="1"/>
</dbReference>
<evidence type="ECO:0000259" key="9">
    <source>
        <dbReference type="PROSITE" id="PS50975"/>
    </source>
</evidence>
<dbReference type="FunFam" id="3.40.50.20:FF:000010">
    <property type="entry name" value="Propionyl-CoA carboxylase subunit alpha"/>
    <property type="match status" value="1"/>
</dbReference>
<dbReference type="InterPro" id="IPR011054">
    <property type="entry name" value="Rudment_hybrid_motif"/>
</dbReference>
<dbReference type="InterPro" id="IPR050856">
    <property type="entry name" value="Biotin_carboxylase_complex"/>
</dbReference>
<dbReference type="Proteomes" id="UP000236742">
    <property type="component" value="Unassembled WGS sequence"/>
</dbReference>
<dbReference type="GO" id="GO:0016874">
    <property type="term" value="F:ligase activity"/>
    <property type="evidence" value="ECO:0007669"/>
    <property type="project" value="UniProtKB-KW"/>
</dbReference>
<dbReference type="PROSITE" id="PS50975">
    <property type="entry name" value="ATP_GRASP"/>
    <property type="match status" value="1"/>
</dbReference>
<feature type="domain" description="Lipoyl-binding" evidence="8">
    <location>
        <begin position="590"/>
        <end position="659"/>
    </location>
</feature>
<evidence type="ECO:0000256" key="5">
    <source>
        <dbReference type="ARBA" id="ARBA00022946"/>
    </source>
</evidence>
<dbReference type="PROSITE" id="PS00866">
    <property type="entry name" value="CPSASE_1"/>
    <property type="match status" value="1"/>
</dbReference>
<accession>A0A1H5UQ82</accession>
<dbReference type="SMART" id="SM00878">
    <property type="entry name" value="Biotin_carb_C"/>
    <property type="match status" value="1"/>
</dbReference>
<dbReference type="Gene3D" id="2.40.50.100">
    <property type="match status" value="1"/>
</dbReference>
<dbReference type="InterPro" id="IPR011761">
    <property type="entry name" value="ATP-grasp"/>
</dbReference>